<dbReference type="Proteomes" id="UP001340816">
    <property type="component" value="Chromosome"/>
</dbReference>
<dbReference type="InterPro" id="IPR027785">
    <property type="entry name" value="UvrD-like_helicase_C"/>
</dbReference>
<evidence type="ECO:0000259" key="3">
    <source>
        <dbReference type="Pfam" id="PF14490"/>
    </source>
</evidence>
<evidence type="ECO:0000256" key="1">
    <source>
        <dbReference type="SAM" id="MobiDB-lite"/>
    </source>
</evidence>
<dbReference type="InterPro" id="IPR027417">
    <property type="entry name" value="P-loop_NTPase"/>
</dbReference>
<keyword evidence="4" id="KW-0067">ATP-binding</keyword>
<name>A0ABZ1HWM2_STRPH</name>
<keyword evidence="5" id="KW-1185">Reference proteome</keyword>
<feature type="region of interest" description="Disordered" evidence="1">
    <location>
        <begin position="222"/>
        <end position="242"/>
    </location>
</feature>
<gene>
    <name evidence="4" type="ORF">OHB35_40230</name>
</gene>
<organism evidence="4 5">
    <name type="scientific">Streptomyces phaeochromogenes</name>
    <dbReference type="NCBI Taxonomy" id="1923"/>
    <lineage>
        <taxon>Bacteria</taxon>
        <taxon>Bacillati</taxon>
        <taxon>Actinomycetota</taxon>
        <taxon>Actinomycetes</taxon>
        <taxon>Kitasatosporales</taxon>
        <taxon>Streptomycetaceae</taxon>
        <taxon>Streptomyces</taxon>
        <taxon>Streptomyces phaeochromogenes group</taxon>
    </lineage>
</organism>
<reference evidence="4 5" key="1">
    <citation type="submission" date="2022-10" db="EMBL/GenBank/DDBJ databases">
        <title>The complete genomes of actinobacterial strains from the NBC collection.</title>
        <authorList>
            <person name="Joergensen T.S."/>
            <person name="Alvarez Arevalo M."/>
            <person name="Sterndorff E.B."/>
            <person name="Faurdal D."/>
            <person name="Vuksanovic O."/>
            <person name="Mourched A.-S."/>
            <person name="Charusanti P."/>
            <person name="Shaw S."/>
            <person name="Blin K."/>
            <person name="Weber T."/>
        </authorList>
    </citation>
    <scope>NUCLEOTIDE SEQUENCE [LARGE SCALE GENOMIC DNA]</scope>
    <source>
        <strain evidence="4 5">NBC 01752</strain>
    </source>
</reference>
<protein>
    <submittedName>
        <fullName evidence="4">ATP-binding domain-containing protein</fullName>
    </submittedName>
</protein>
<evidence type="ECO:0000313" key="4">
    <source>
        <dbReference type="EMBL" id="WSD21878.1"/>
    </source>
</evidence>
<keyword evidence="4" id="KW-0547">Nucleotide-binding</keyword>
<feature type="compositionally biased region" description="Low complexity" evidence="1">
    <location>
        <begin position="222"/>
        <end position="231"/>
    </location>
</feature>
<feature type="region of interest" description="Disordered" evidence="1">
    <location>
        <begin position="351"/>
        <end position="389"/>
    </location>
</feature>
<evidence type="ECO:0000313" key="5">
    <source>
        <dbReference type="Proteomes" id="UP001340816"/>
    </source>
</evidence>
<dbReference type="Pfam" id="PF14490">
    <property type="entry name" value="HHH_RecD2"/>
    <property type="match status" value="1"/>
</dbReference>
<dbReference type="SUPFAM" id="SSF52540">
    <property type="entry name" value="P-loop containing nucleoside triphosphate hydrolases"/>
    <property type="match status" value="1"/>
</dbReference>
<feature type="domain" description="ATP-dependent RecD2 DNA helicase-like helix-hairpin-helix" evidence="3">
    <location>
        <begin position="92"/>
        <end position="181"/>
    </location>
</feature>
<evidence type="ECO:0000259" key="2">
    <source>
        <dbReference type="Pfam" id="PF13538"/>
    </source>
</evidence>
<dbReference type="CDD" id="cd18809">
    <property type="entry name" value="SF1_C_RecD"/>
    <property type="match status" value="1"/>
</dbReference>
<dbReference type="Pfam" id="PF13538">
    <property type="entry name" value="UvrD_C_2"/>
    <property type="match status" value="1"/>
</dbReference>
<dbReference type="InterPro" id="IPR029493">
    <property type="entry name" value="RecD2-like_HHH"/>
</dbReference>
<dbReference type="EMBL" id="CP109135">
    <property type="protein sequence ID" value="WSD21878.1"/>
    <property type="molecule type" value="Genomic_DNA"/>
</dbReference>
<proteinExistence type="predicted"/>
<feature type="domain" description="UvrD-like helicase C-terminal" evidence="2">
    <location>
        <begin position="625"/>
        <end position="673"/>
    </location>
</feature>
<feature type="region of interest" description="Disordered" evidence="1">
    <location>
        <begin position="51"/>
        <end position="89"/>
    </location>
</feature>
<sequence>MSEAEAELAAQRELRERIERRKAEKAGPVQAGARLSGKAADLLAAVRAVESGGKPPASVFTEPEPAPRRSAPEPVRQPQVMPSATPAPVASEAVDTVRAVLVEGGAPEALAAQVAAVLGEGADAQLRENPWQLLRVAGVRPEQADGFARALLGAECGPDDERRGGAVTVWLLEQAALAGHTALEAQALHAALAQRSVPDPDAAVQSALAEGDALVFQDALDEPGAPAAPAPSEDDGEGEEAERPVRVLIGLERYALAEESLADGLARVVNSLPKEDGSATDWESAATGSAAELIRAVAGHGLVLHTGGEASRAEPAALAATARSLGLRVCAAAHTPDGRRRFAALLASAERADRGAASGPDPLSAPGFGTEDETGAPDGPRHGTGEAGTDETVTTVAGLLAGTEGPGRDADGMLRTDLLIVVDAPQLDVESAAMLAESLPDGARLVLSGDPGVLWSAGPGRVFADLLAARACPQVASRTPDPGPIGELVSGIGIGELNQVAAPGKEVVIVPVRDAGEAVHRTVQLIADSVPRAIGIPAEQTQVITPGHGGAVGTRALNTALKERLNPGPGRFGGFDPGDRIAYSPAPGRTVPGQVVKADADGLHLECAGAAVVVPKERVEQTVRHGWALTAHQAVGARWPAAVVVLPGDAAQALTRPWIYTAFGRAEQHLSVVHGVDQALPRAVAEVAAKPRTTRLPALLRAQVPAAG</sequence>
<dbReference type="GO" id="GO:0005524">
    <property type="term" value="F:ATP binding"/>
    <property type="evidence" value="ECO:0007669"/>
    <property type="project" value="UniProtKB-KW"/>
</dbReference>
<dbReference type="Gene3D" id="3.40.50.300">
    <property type="entry name" value="P-loop containing nucleotide triphosphate hydrolases"/>
    <property type="match status" value="2"/>
</dbReference>
<accession>A0ABZ1HWM2</accession>